<feature type="region of interest" description="Disordered" evidence="1">
    <location>
        <begin position="105"/>
        <end position="136"/>
    </location>
</feature>
<evidence type="ECO:0000256" key="1">
    <source>
        <dbReference type="SAM" id="MobiDB-lite"/>
    </source>
</evidence>
<dbReference type="Proteomes" id="UP001176941">
    <property type="component" value="Chromosome 33"/>
</dbReference>
<evidence type="ECO:0000313" key="3">
    <source>
        <dbReference type="Proteomes" id="UP001176941"/>
    </source>
</evidence>
<dbReference type="EMBL" id="OX459969">
    <property type="protein sequence ID" value="CAI9172601.1"/>
    <property type="molecule type" value="Genomic_DNA"/>
</dbReference>
<feature type="compositionally biased region" description="Pro residues" evidence="1">
    <location>
        <begin position="121"/>
        <end position="132"/>
    </location>
</feature>
<organism evidence="2 3">
    <name type="scientific">Rangifer tarandus platyrhynchus</name>
    <name type="common">Svalbard reindeer</name>
    <dbReference type="NCBI Taxonomy" id="3082113"/>
    <lineage>
        <taxon>Eukaryota</taxon>
        <taxon>Metazoa</taxon>
        <taxon>Chordata</taxon>
        <taxon>Craniata</taxon>
        <taxon>Vertebrata</taxon>
        <taxon>Euteleostomi</taxon>
        <taxon>Mammalia</taxon>
        <taxon>Eutheria</taxon>
        <taxon>Laurasiatheria</taxon>
        <taxon>Artiodactyla</taxon>
        <taxon>Ruminantia</taxon>
        <taxon>Pecora</taxon>
        <taxon>Cervidae</taxon>
        <taxon>Odocoileinae</taxon>
        <taxon>Rangifer</taxon>
    </lineage>
</organism>
<reference evidence="2" key="1">
    <citation type="submission" date="2023-04" db="EMBL/GenBank/DDBJ databases">
        <authorList>
            <consortium name="ELIXIR-Norway"/>
        </authorList>
    </citation>
    <scope>NUCLEOTIDE SEQUENCE [LARGE SCALE GENOMIC DNA]</scope>
</reference>
<proteinExistence type="predicted"/>
<evidence type="ECO:0000313" key="2">
    <source>
        <dbReference type="EMBL" id="CAI9172601.1"/>
    </source>
</evidence>
<name>A0ABN8ZHY5_RANTA</name>
<accession>A0ABN8ZHY5</accession>
<sequence>MAWLSLSPWIPQILSQLSGPASPHTTCVGSSPTMMLSLWSLSSLETWGVCTGPPGADLGLVPATGLSGAGASGRAVASRREGRGGHHVCPSRRLVLVAPPRDAELRQQHSDHTGVSASPRNPLPEAPGPQQPGPVSLIYRNVRRSTHTILLPSSSSENPGHSAGSASLGTVVMVLPPGSGARPHSAVAGALQSQALAAAAPGTWGFLLSSSRCAQGASPRARHPRPRWSGAQEALCRLLMRLPGSDPLPHAHGLLGFPSWGPPLLPGFFTGRYQC</sequence>
<keyword evidence="3" id="KW-1185">Reference proteome</keyword>
<protein>
    <submittedName>
        <fullName evidence="2">Uncharacterized protein</fullName>
    </submittedName>
</protein>
<gene>
    <name evidence="2" type="ORF">MRATA1EN1_LOCUS21563</name>
</gene>